<comment type="caution">
    <text evidence="5">The sequence shown here is derived from an EMBL/GenBank/DDBJ whole genome shotgun (WGS) entry which is preliminary data.</text>
</comment>
<name>A0A133UAL5_9EURY</name>
<evidence type="ECO:0000313" key="6">
    <source>
        <dbReference type="Proteomes" id="UP000070195"/>
    </source>
</evidence>
<dbReference type="InterPro" id="IPR036812">
    <property type="entry name" value="NAD(P)_OxRdtase_dom_sf"/>
</dbReference>
<dbReference type="PIRSF" id="PIRSF000097">
    <property type="entry name" value="AKR"/>
    <property type="match status" value="1"/>
</dbReference>
<organism evidence="5 6">
    <name type="scientific">candidate division MSBL1 archaeon SCGC-AAA259D18</name>
    <dbReference type="NCBI Taxonomy" id="1698262"/>
    <lineage>
        <taxon>Archaea</taxon>
        <taxon>Methanobacteriati</taxon>
        <taxon>Methanobacteriota</taxon>
        <taxon>candidate division MSBL1</taxon>
    </lineage>
</organism>
<evidence type="ECO:0000256" key="1">
    <source>
        <dbReference type="ARBA" id="ARBA00007905"/>
    </source>
</evidence>
<dbReference type="Proteomes" id="UP000070195">
    <property type="component" value="Unassembled WGS sequence"/>
</dbReference>
<feature type="domain" description="NADP-dependent oxidoreductase" evidence="4">
    <location>
        <begin position="10"/>
        <end position="249"/>
    </location>
</feature>
<dbReference type="FunFam" id="3.20.20.100:FF:000002">
    <property type="entry name" value="2,5-diketo-D-gluconic acid reductase A"/>
    <property type="match status" value="1"/>
</dbReference>
<accession>A0A133UAL5</accession>
<keyword evidence="3" id="KW-0560">Oxidoreductase</keyword>
<dbReference type="GO" id="GO:0016616">
    <property type="term" value="F:oxidoreductase activity, acting on the CH-OH group of donors, NAD or NADP as acceptor"/>
    <property type="evidence" value="ECO:0007669"/>
    <property type="project" value="UniProtKB-ARBA"/>
</dbReference>
<dbReference type="PROSITE" id="PS00062">
    <property type="entry name" value="ALDOKETO_REDUCTASE_2"/>
    <property type="match status" value="1"/>
</dbReference>
<dbReference type="AlphaFoldDB" id="A0A133UAL5"/>
<gene>
    <name evidence="5" type="ORF">AKJ63_01745</name>
</gene>
<evidence type="ECO:0000256" key="3">
    <source>
        <dbReference type="ARBA" id="ARBA00023002"/>
    </source>
</evidence>
<dbReference type="SUPFAM" id="SSF51430">
    <property type="entry name" value="NAD(P)-linked oxidoreductase"/>
    <property type="match status" value="1"/>
</dbReference>
<keyword evidence="6" id="KW-1185">Reference proteome</keyword>
<evidence type="ECO:0000256" key="2">
    <source>
        <dbReference type="ARBA" id="ARBA00022857"/>
    </source>
</evidence>
<keyword evidence="2" id="KW-0521">NADP</keyword>
<comment type="similarity">
    <text evidence="1">Belongs to the aldo/keto reductase family.</text>
</comment>
<dbReference type="PANTHER" id="PTHR43827">
    <property type="entry name" value="2,5-DIKETO-D-GLUCONIC ACID REDUCTASE"/>
    <property type="match status" value="1"/>
</dbReference>
<dbReference type="InterPro" id="IPR018170">
    <property type="entry name" value="Aldo/ket_reductase_CS"/>
</dbReference>
<dbReference type="InterPro" id="IPR020471">
    <property type="entry name" value="AKR"/>
</dbReference>
<reference evidence="5 6" key="1">
    <citation type="journal article" date="2016" name="Sci. Rep.">
        <title>Metabolic traits of an uncultured archaeal lineage -MSBL1- from brine pools of the Red Sea.</title>
        <authorList>
            <person name="Mwirichia R."/>
            <person name="Alam I."/>
            <person name="Rashid M."/>
            <person name="Vinu M."/>
            <person name="Ba-Alawi W."/>
            <person name="Anthony Kamau A."/>
            <person name="Kamanda Ngugi D."/>
            <person name="Goker M."/>
            <person name="Klenk H.P."/>
            <person name="Bajic V."/>
            <person name="Stingl U."/>
        </authorList>
    </citation>
    <scope>NUCLEOTIDE SEQUENCE [LARGE SCALE GENOMIC DNA]</scope>
    <source>
        <strain evidence="5">SCGC-AAA259D18</strain>
    </source>
</reference>
<dbReference type="PANTHER" id="PTHR43827:SF3">
    <property type="entry name" value="NADP-DEPENDENT OXIDOREDUCTASE DOMAIN-CONTAINING PROTEIN"/>
    <property type="match status" value="1"/>
</dbReference>
<dbReference type="EMBL" id="LHXM01000030">
    <property type="protein sequence ID" value="KXA91237.1"/>
    <property type="molecule type" value="Genomic_DNA"/>
</dbReference>
<evidence type="ECO:0000259" key="4">
    <source>
        <dbReference type="Pfam" id="PF00248"/>
    </source>
</evidence>
<proteinExistence type="inferred from homology"/>
<dbReference type="Pfam" id="PF00248">
    <property type="entry name" value="Aldo_ket_red"/>
    <property type="match status" value="1"/>
</dbReference>
<dbReference type="PRINTS" id="PR00069">
    <property type="entry name" value="ALDKETRDTASE"/>
</dbReference>
<protein>
    <submittedName>
        <fullName evidence="5">Oxidoreductase</fullName>
    </submittedName>
</protein>
<dbReference type="InterPro" id="IPR023210">
    <property type="entry name" value="NADP_OxRdtase_dom"/>
</dbReference>
<evidence type="ECO:0000313" key="5">
    <source>
        <dbReference type="EMBL" id="KXA91237.1"/>
    </source>
</evidence>
<dbReference type="Gene3D" id="3.20.20.100">
    <property type="entry name" value="NADP-dependent oxidoreductase domain"/>
    <property type="match status" value="1"/>
</dbReference>
<sequence length="266" mass="30508">MKDGRKIPALGFGTWNLSGEECQRMVEKALDLGYTHIDTAEGYNNESQIGEVLQTYDRSNLFITSKVSPSNLHYEDVLSSCESSLEKLGTSYLDLYLIHWPNEAISIRESLWAMKKLQEEALVRSVGISNFGVNQLKIAMGVSEAPICINQVEFHPWLYKRELLDFCKENGVILTASAPLARSRILKDELIQKTARKYDKTPAQIALKWELQKGLVTIPKTTSEDHLRKNFQLFDWKLDPQDVEKIDSIPKTERCYEFNFKAEWAI</sequence>